<sequence>MQADGPAIQQFRSWIRSQHLICQGQDFIFETIDHSQLERFEACLNMLDGQVRSVRAIGNWPMGPRRTFKILRAEAAVPRPKGLEIQRYWAERGSFQTRFSEISS</sequence>
<dbReference type="EMBL" id="PXXO01000014">
    <property type="protein sequence ID" value="PSJ04242.1"/>
    <property type="molecule type" value="Genomic_DNA"/>
</dbReference>
<accession>A0A2P7MSR2</accession>
<gene>
    <name evidence="1" type="ORF">C7K55_11320</name>
</gene>
<comment type="caution">
    <text evidence="1">The sequence shown here is derived from an EMBL/GenBank/DDBJ whole genome shotgun (WGS) entry which is preliminary data.</text>
</comment>
<keyword evidence="2" id="KW-1185">Reference proteome</keyword>
<reference evidence="1 2" key="1">
    <citation type="journal article" date="2018" name="Environ. Microbiol.">
        <title>Ecological and genomic features of two widespread freshwater picocyanobacteria.</title>
        <authorList>
            <person name="Cabello-Yeves P.J."/>
            <person name="Picazo A."/>
            <person name="Camacho A."/>
            <person name="Callieri C."/>
            <person name="Rosselli R."/>
            <person name="Roda-Garcia J.J."/>
            <person name="Coutinho F.H."/>
            <person name="Rodriguez-Valera F."/>
        </authorList>
    </citation>
    <scope>NUCLEOTIDE SEQUENCE [LARGE SCALE GENOMIC DNA]</scope>
    <source>
        <strain evidence="1 2">Tous</strain>
    </source>
</reference>
<evidence type="ECO:0000313" key="1">
    <source>
        <dbReference type="EMBL" id="PSJ04242.1"/>
    </source>
</evidence>
<organism evidence="1 2">
    <name type="scientific">Cyanobium usitatum str. Tous</name>
    <dbReference type="NCBI Taxonomy" id="2116684"/>
    <lineage>
        <taxon>Bacteria</taxon>
        <taxon>Bacillati</taxon>
        <taxon>Cyanobacteriota</taxon>
        <taxon>Cyanophyceae</taxon>
        <taxon>Synechococcales</taxon>
        <taxon>Prochlorococcaceae</taxon>
        <taxon>Cyanobium</taxon>
    </lineage>
</organism>
<dbReference type="Proteomes" id="UP000243002">
    <property type="component" value="Unassembled WGS sequence"/>
</dbReference>
<name>A0A2P7MSR2_9CYAN</name>
<proteinExistence type="predicted"/>
<dbReference type="AlphaFoldDB" id="A0A2P7MSR2"/>
<protein>
    <submittedName>
        <fullName evidence="1">CpeR family transcriptional regulator</fullName>
    </submittedName>
</protein>
<evidence type="ECO:0000313" key="2">
    <source>
        <dbReference type="Proteomes" id="UP000243002"/>
    </source>
</evidence>